<proteinExistence type="predicted"/>
<accession>A0AAV9WTM8</accession>
<feature type="region of interest" description="Disordered" evidence="1">
    <location>
        <begin position="104"/>
        <end position="126"/>
    </location>
</feature>
<sequence length="881" mass="98297">MANPNQTDEERRMIEQMKADLGDHRITALPLGDRFPGRRGPPPPPRAGRFEGPGDARVIFGPRPGGPPHVAHENPNPGPQKIPGERKREADPRWAALYDDSAGIERDGLGEGDLHRQGASYHPRRRRSFSGIETERAFTFKKENMLKERPVFPNGSGPGPSNFRNKQDPPPFVLGNRPTDKRAGGKPFQVRALGQVPQVRLPRGSPGTNQKGGPWRAAGPLVVDQDVFFKHMVEKTGLTSKPFTASVAKSTSNSNVEKPVAKPMSSAKDMAPENLSAEVEKFQQAAQSKFPTGFIPPHLRHTVKAETPKIAVQDAPAPSIPVEKSEKVLEIAVLPLTPNESPDTILTAAVPPEIVPPENFALEAVPGTPTSSVCTASPSNSEKAIIFSQKFFELVARPHWKHLLEEYDNVPQQISFLSTYYFLHPKEWSEIEKNGPPAVEALINLTRNFMAEDREKEKEVLKAKTLLVEESVETVAQMPPEDKTWWHVDISEEAIEEWAEKVQESHRNSLLKALKQRIKEEKDFEQAQKLYGKIKVLLRIHKKIATTVSPLAQGPAKNFDDMLDEITLEPDVEKAGPQGVPSIHEMDPGSWKPKRTGSLEKFLREFPSKGEKMSTVSDETPARKSSGTPADEYTSIESTTNFEAYGRLSRLTTPAPPVLKARETSAERREREKRERMAEIERTFALKKVTEQGKLKGTEEHQEALEGTDIKEAVSRPYKVKYPPHQIDIAVDYPTLIAMAEPPKIEIEDSTFEGDDGAYKDVADAIAYLQEVREGGIRPEQIELIRAQNRKLLPKLIEERPWHLNIGLPRIVPGAEPISIRMECTNTLPTDLVLELRKALGGSEWSSASKHPHFRTTVSEVTQVFYSKMAKKWGPTFAYGV</sequence>
<feature type="compositionally biased region" description="Basic and acidic residues" evidence="1">
    <location>
        <begin position="104"/>
        <end position="116"/>
    </location>
</feature>
<feature type="region of interest" description="Disordered" evidence="1">
    <location>
        <begin position="144"/>
        <end position="171"/>
    </location>
</feature>
<comment type="caution">
    <text evidence="2">The sequence shown here is derived from an EMBL/GenBank/DDBJ whole genome shotgun (WGS) entry which is preliminary data.</text>
</comment>
<feature type="region of interest" description="Disordered" evidence="1">
    <location>
        <begin position="20"/>
        <end position="91"/>
    </location>
</feature>
<feature type="region of interest" description="Disordered" evidence="1">
    <location>
        <begin position="572"/>
        <end position="594"/>
    </location>
</feature>
<protein>
    <submittedName>
        <fullName evidence="2">Uncharacterized protein</fullName>
    </submittedName>
</protein>
<keyword evidence="3" id="KW-1185">Reference proteome</keyword>
<feature type="region of interest" description="Disordered" evidence="1">
    <location>
        <begin position="608"/>
        <end position="633"/>
    </location>
</feature>
<evidence type="ECO:0000256" key="1">
    <source>
        <dbReference type="SAM" id="MobiDB-lite"/>
    </source>
</evidence>
<reference evidence="2 3" key="1">
    <citation type="submission" date="2019-10" db="EMBL/GenBank/DDBJ databases">
        <authorList>
            <person name="Palmer J.M."/>
        </authorList>
    </citation>
    <scope>NUCLEOTIDE SEQUENCE [LARGE SCALE GENOMIC DNA]</scope>
    <source>
        <strain evidence="2 3">TWF694</strain>
    </source>
</reference>
<evidence type="ECO:0000313" key="3">
    <source>
        <dbReference type="Proteomes" id="UP001365542"/>
    </source>
</evidence>
<dbReference type="AlphaFoldDB" id="A0AAV9WTM8"/>
<dbReference type="EMBL" id="JAVHJO010000018">
    <property type="protein sequence ID" value="KAK6524291.1"/>
    <property type="molecule type" value="Genomic_DNA"/>
</dbReference>
<dbReference type="Proteomes" id="UP001365542">
    <property type="component" value="Unassembled WGS sequence"/>
</dbReference>
<evidence type="ECO:0000313" key="2">
    <source>
        <dbReference type="EMBL" id="KAK6524291.1"/>
    </source>
</evidence>
<gene>
    <name evidence="2" type="ORF">TWF694_005945</name>
</gene>
<name>A0AAV9WTM8_9PEZI</name>
<feature type="compositionally biased region" description="Polar residues" evidence="1">
    <location>
        <begin position="247"/>
        <end position="256"/>
    </location>
</feature>
<feature type="region of interest" description="Disordered" evidence="1">
    <location>
        <begin position="247"/>
        <end position="267"/>
    </location>
</feature>
<feature type="compositionally biased region" description="Polar residues" evidence="1">
    <location>
        <begin position="614"/>
        <end position="628"/>
    </location>
</feature>
<organism evidence="2 3">
    <name type="scientific">Orbilia ellipsospora</name>
    <dbReference type="NCBI Taxonomy" id="2528407"/>
    <lineage>
        <taxon>Eukaryota</taxon>
        <taxon>Fungi</taxon>
        <taxon>Dikarya</taxon>
        <taxon>Ascomycota</taxon>
        <taxon>Pezizomycotina</taxon>
        <taxon>Orbiliomycetes</taxon>
        <taxon>Orbiliales</taxon>
        <taxon>Orbiliaceae</taxon>
        <taxon>Orbilia</taxon>
    </lineage>
</organism>